<reference evidence="1 2" key="1">
    <citation type="submission" date="2024-02" db="EMBL/GenBank/DDBJ databases">
        <title>Draft genome sequence of Collimonas sp. strain H4R21, an effective mineral-weathering bacterial strain isolated from the beech rhizosphere.</title>
        <authorList>
            <person name="Morin E."/>
            <person name="Uroz S."/>
            <person name="Leveau J.H.J."/>
            <person name="Kumar R."/>
            <person name="Rey M.W."/>
            <person name="Pham J."/>
        </authorList>
    </citation>
    <scope>NUCLEOTIDE SEQUENCE [LARGE SCALE GENOMIC DNA]</scope>
    <source>
        <strain evidence="1 2">H4R21</strain>
    </source>
</reference>
<comment type="caution">
    <text evidence="1">The sequence shown here is derived from an EMBL/GenBank/DDBJ whole genome shotgun (WGS) entry which is preliminary data.</text>
</comment>
<sequence>MSNFELLGQWEITEAWLREASSWIVVNSDSAKNGLNNFKEYLSHNELELALDELAEVAMNFPQSHRFWDSMCQAAASMKLDERSNAFATQWAATRGV</sequence>
<keyword evidence="2" id="KW-1185">Reference proteome</keyword>
<evidence type="ECO:0000313" key="1">
    <source>
        <dbReference type="EMBL" id="MEM4987516.1"/>
    </source>
</evidence>
<name>A0ABU9PU52_9BURK</name>
<proteinExistence type="predicted"/>
<protein>
    <submittedName>
        <fullName evidence="1">Uncharacterized protein</fullName>
    </submittedName>
</protein>
<gene>
    <name evidence="1" type="ORF">V8G57_08975</name>
</gene>
<evidence type="ECO:0000313" key="2">
    <source>
        <dbReference type="Proteomes" id="UP001495910"/>
    </source>
</evidence>
<organism evidence="1 2">
    <name type="scientific">Collimonas rhizosphaerae</name>
    <dbReference type="NCBI Taxonomy" id="3126357"/>
    <lineage>
        <taxon>Bacteria</taxon>
        <taxon>Pseudomonadati</taxon>
        <taxon>Pseudomonadota</taxon>
        <taxon>Betaproteobacteria</taxon>
        <taxon>Burkholderiales</taxon>
        <taxon>Oxalobacteraceae</taxon>
        <taxon>Collimonas</taxon>
    </lineage>
</organism>
<dbReference type="EMBL" id="JBANDC010000005">
    <property type="protein sequence ID" value="MEM4987516.1"/>
    <property type="molecule type" value="Genomic_DNA"/>
</dbReference>
<accession>A0ABU9PU52</accession>
<dbReference type="Proteomes" id="UP001495910">
    <property type="component" value="Unassembled WGS sequence"/>
</dbReference>
<dbReference type="RefSeq" id="WP_342829063.1">
    <property type="nucleotide sequence ID" value="NZ_JBANDC010000005.1"/>
</dbReference>